<accession>A0A5J6VMI6</accession>
<proteinExistence type="predicted"/>
<sequence>MSIIHPYKLKNLNLDNIIYSDVKSTNDKTIVYLKYRENNINNRLVFQTPYLYFEKNISDNTLSVPIVCKNEKKRDCFLNSINLIEDKILKDSKQCYTKWFESFSKNNKITYHTILKKSNNIIKLKVYGSNKFKTILRCNNKNITINKIPEVSWLRSIIEIYAIWITDKGFGLVLKPIHISLSPLNNINYKYYDDSDNNSDNNSENNSENTISTTKSDIFIKQSQVYRMNSTSEDFPEIKKITDTLTSS</sequence>
<evidence type="ECO:0000313" key="1">
    <source>
        <dbReference type="EMBL" id="QFG74674.1"/>
    </source>
</evidence>
<protein>
    <submittedName>
        <fullName evidence="1">Uncharacterized protein</fullName>
    </submittedName>
</protein>
<reference evidence="1" key="1">
    <citation type="journal article" date="2019" name="Philos. Trans. R. Soc. Lond., B, Biol. Sci.">
        <title>Targeted metagenomic recovery of four divergent viruses reveals shared and distinctive characteristics of giant viruses of marine eukaryotes.</title>
        <authorList>
            <person name="Needham D.M."/>
            <person name="Poirier C."/>
            <person name="Hehenberger E."/>
            <person name="Jimenez V."/>
            <person name="Swalwell J.E."/>
            <person name="Santoro A.E."/>
            <person name="Worden A.Z."/>
        </authorList>
    </citation>
    <scope>NUCLEOTIDE SEQUENCE</scope>
    <source>
        <strain evidence="1">MPacV-611</strain>
    </source>
</reference>
<organism evidence="1">
    <name type="scientific">Megaviridae environmental sample</name>
    <dbReference type="NCBI Taxonomy" id="1737588"/>
    <lineage>
        <taxon>Viruses</taxon>
        <taxon>Varidnaviria</taxon>
        <taxon>Bamfordvirae</taxon>
        <taxon>Nucleocytoviricota</taxon>
        <taxon>Megaviricetes</taxon>
        <taxon>Imitervirales</taxon>
        <taxon>Mimiviridae</taxon>
        <taxon>environmental samples</taxon>
    </lineage>
</organism>
<dbReference type="EMBL" id="MN448289">
    <property type="protein sequence ID" value="QFG74674.1"/>
    <property type="molecule type" value="Genomic_DNA"/>
</dbReference>
<name>A0A5J6VMI6_9VIRU</name>